<evidence type="ECO:0000256" key="1">
    <source>
        <dbReference type="SAM" id="SignalP"/>
    </source>
</evidence>
<accession>A0A929MQ36</accession>
<feature type="chain" id="PRO_5037474077" evidence="1">
    <location>
        <begin position="24"/>
        <end position="364"/>
    </location>
</feature>
<comment type="caution">
    <text evidence="2">The sequence shown here is derived from an EMBL/GenBank/DDBJ whole genome shotgun (WGS) entry which is preliminary data.</text>
</comment>
<protein>
    <submittedName>
        <fullName evidence="2">Uncharacterized protein</fullName>
    </submittedName>
</protein>
<reference evidence="2" key="1">
    <citation type="submission" date="2020-04" db="EMBL/GenBank/DDBJ databases">
        <title>Deep metagenomics examines the oral microbiome during advanced dental caries in children, revealing novel taxa and co-occurrences with host molecules.</title>
        <authorList>
            <person name="Baker J.L."/>
            <person name="Morton J.T."/>
            <person name="Dinis M."/>
            <person name="Alvarez R."/>
            <person name="Tran N.C."/>
            <person name="Knight R."/>
            <person name="Edlund A."/>
        </authorList>
    </citation>
    <scope>NUCLEOTIDE SEQUENCE</scope>
    <source>
        <strain evidence="2">JCVI_23_bin.16</strain>
    </source>
</reference>
<sequence>MGMKRVVICICTLIMVCAGCTYSNQGQEQKSEPSSVSTTAVDGYQELLSKLYISDSIDRGFVTKLRQYDVSFGDVAQATQALKEWLGEGTQETVVSEDGRDHVKLTKYQTTAEASVNKNGTWVTLTNQNKRPLVTSYSAFLADSIENKVAISKFNDTIKFSSEVALEKVKKFIEGYQLNFSDYDFVVATVSKESFEAYWPYLKENFVKEGTDFTSFEDQAEDLCVISVFPKIGEHRIIDSNTRFGSPEQLNITYGTNFMFAVTESGIIHVDITGVFLPSNIRSEEVEVSYDKAVEMIRNKYQETLLENPVYIEKIQIEYAPLPVQQDGQVYEERRYQPLVAVTVKEEGRFEKFYLNPLNWKEVQ</sequence>
<gene>
    <name evidence="2" type="ORF">HXK00_06145</name>
</gene>
<feature type="signal peptide" evidence="1">
    <location>
        <begin position="1"/>
        <end position="23"/>
    </location>
</feature>
<evidence type="ECO:0000313" key="2">
    <source>
        <dbReference type="EMBL" id="MBF0935207.1"/>
    </source>
</evidence>
<organism evidence="2 3">
    <name type="scientific">Abiotrophia defectiva</name>
    <name type="common">Streptococcus defectivus</name>
    <dbReference type="NCBI Taxonomy" id="46125"/>
    <lineage>
        <taxon>Bacteria</taxon>
        <taxon>Bacillati</taxon>
        <taxon>Bacillota</taxon>
        <taxon>Bacilli</taxon>
        <taxon>Lactobacillales</taxon>
        <taxon>Aerococcaceae</taxon>
        <taxon>Abiotrophia</taxon>
    </lineage>
</organism>
<proteinExistence type="predicted"/>
<evidence type="ECO:0000313" key="3">
    <source>
        <dbReference type="Proteomes" id="UP000757900"/>
    </source>
</evidence>
<dbReference type="AlphaFoldDB" id="A0A929MQ36"/>
<name>A0A929MQ36_ABIDE</name>
<dbReference type="EMBL" id="JABZFV010000159">
    <property type="protein sequence ID" value="MBF0935207.1"/>
    <property type="molecule type" value="Genomic_DNA"/>
</dbReference>
<keyword evidence="1" id="KW-0732">Signal</keyword>
<dbReference type="Proteomes" id="UP000757900">
    <property type="component" value="Unassembled WGS sequence"/>
</dbReference>